<evidence type="ECO:0000259" key="5">
    <source>
        <dbReference type="PROSITE" id="PS50507"/>
    </source>
</evidence>
<dbReference type="GO" id="GO:0039694">
    <property type="term" value="P:viral RNA genome replication"/>
    <property type="evidence" value="ECO:0007669"/>
    <property type="project" value="InterPro"/>
</dbReference>
<keyword evidence="4" id="KW-0547">Nucleotide-binding</keyword>
<evidence type="ECO:0000256" key="3">
    <source>
        <dbReference type="ARBA" id="ARBA00022953"/>
    </source>
</evidence>
<reference evidence="6" key="1">
    <citation type="journal article" date="2020" name="Virus Evol.">
        <title>Analysis of the virome associated to grapevine downy mildew lesions reveals new mycovirus lineages.</title>
        <authorList>
            <person name="Chiapello M."/>
            <person name="Rodriguez-Romero J."/>
            <person name="Ayllon M.A."/>
            <person name="Turina M."/>
        </authorList>
    </citation>
    <scope>NUCLEOTIDE SEQUENCE</scope>
    <source>
        <strain evidence="6">DMG-F-DN39274</strain>
    </source>
</reference>
<accession>A0A6B9Q469</accession>
<feature type="domain" description="RdRp catalytic" evidence="5">
    <location>
        <begin position="189"/>
        <end position="303"/>
    </location>
</feature>
<dbReference type="GO" id="GO:0003723">
    <property type="term" value="F:RNA binding"/>
    <property type="evidence" value="ECO:0007669"/>
    <property type="project" value="InterPro"/>
</dbReference>
<dbReference type="EC" id="2.7.7.48" evidence="4"/>
<dbReference type="InterPro" id="IPR043128">
    <property type="entry name" value="Rev_trsase/Diguanyl_cyclase"/>
</dbReference>
<keyword evidence="4" id="KW-0696">RNA-directed RNA polymerase</keyword>
<evidence type="ECO:0000256" key="1">
    <source>
        <dbReference type="ARBA" id="ARBA00022679"/>
    </source>
</evidence>
<dbReference type="CDD" id="cd23179">
    <property type="entry name" value="ps_ssRNAv_Tolivirales_RdRp"/>
    <property type="match status" value="1"/>
</dbReference>
<dbReference type="Pfam" id="PF00998">
    <property type="entry name" value="RdRP_3"/>
    <property type="match status" value="1"/>
</dbReference>
<dbReference type="SUPFAM" id="SSF56672">
    <property type="entry name" value="DNA/RNA polymerases"/>
    <property type="match status" value="1"/>
</dbReference>
<dbReference type="GO" id="GO:0003968">
    <property type="term" value="F:RNA-directed RNA polymerase activity"/>
    <property type="evidence" value="ECO:0007669"/>
    <property type="project" value="UniProtKB-KW"/>
</dbReference>
<dbReference type="InterPro" id="IPR002166">
    <property type="entry name" value="RNA_pol_HCV"/>
</dbReference>
<keyword evidence="2 4" id="KW-0548">Nucleotidyltransferase</keyword>
<dbReference type="Gene3D" id="3.30.70.270">
    <property type="match status" value="1"/>
</dbReference>
<keyword evidence="1 4" id="KW-0808">Transferase</keyword>
<organism evidence="6">
    <name type="scientific">Plasmopara viticola lesion associated ambiguivirus 2</name>
    <dbReference type="NCBI Taxonomy" id="2692083"/>
    <lineage>
        <taxon>Viruses</taxon>
        <taxon>Riboviria</taxon>
    </lineage>
</organism>
<evidence type="ECO:0000256" key="4">
    <source>
        <dbReference type="RuleBase" id="RU363062"/>
    </source>
</evidence>
<dbReference type="PROSITE" id="PS50507">
    <property type="entry name" value="RDRP_SSRNA_POS"/>
    <property type="match status" value="1"/>
</dbReference>
<comment type="catalytic activity">
    <reaction evidence="4">
        <text>RNA(n) + a ribonucleoside 5'-triphosphate = RNA(n+1) + diphosphate</text>
        <dbReference type="Rhea" id="RHEA:21248"/>
        <dbReference type="Rhea" id="RHEA-COMP:14527"/>
        <dbReference type="Rhea" id="RHEA-COMP:17342"/>
        <dbReference type="ChEBI" id="CHEBI:33019"/>
        <dbReference type="ChEBI" id="CHEBI:61557"/>
        <dbReference type="ChEBI" id="CHEBI:140395"/>
        <dbReference type="EC" id="2.7.7.48"/>
    </reaction>
</comment>
<dbReference type="GO" id="GO:0000166">
    <property type="term" value="F:nucleotide binding"/>
    <property type="evidence" value="ECO:0007669"/>
    <property type="project" value="UniProtKB-KW"/>
</dbReference>
<keyword evidence="3 4" id="KW-0693">Viral RNA replication</keyword>
<dbReference type="EMBL" id="MN551113">
    <property type="protein sequence ID" value="QHD64746.1"/>
    <property type="molecule type" value="Genomic_RNA"/>
</dbReference>
<evidence type="ECO:0000256" key="2">
    <source>
        <dbReference type="ARBA" id="ARBA00022695"/>
    </source>
</evidence>
<dbReference type="InterPro" id="IPR043502">
    <property type="entry name" value="DNA/RNA_pol_sf"/>
</dbReference>
<dbReference type="InterPro" id="IPR007094">
    <property type="entry name" value="RNA-dir_pol_PSvirus"/>
</dbReference>
<sequence>MMSAWLTGVEGTWVPSCHATCTCNEVAALLKRSLGCTPTPLDSRRGDLSASFGWLRSVAAGLGVSPVSHRDIVLGYKGRMRTRYEEAERSLLEDGPVVSADARLGAFLKAEKFNGMQKVAKPRMIFPRSYRYNLELATRLKPFEHALWPKLRAPKRWGVPRTRVVGKGLGPRARASLVVKKFEGIGAGCVCFEVDASSWEAHQDEWQLVEEHRIYAAAFPGDSQLQSLLAKQLRNKGVTSGGVKFSRVGGRASGDLNTGMGNTLLMLAICDSVLRRFGLSKYDLLVDGDNALIFLPGSEATPVIEGFHQRALECSGHEMVLERPVTVIEEVRFGQSAPVCVDGVWTMCRDYRKIFSQGTSSHVHLRHRKFALSFLRGVALCELSLAQGLPLVQVWADLLRQATEGSPAASPDFYRDYLEIGATLSESVSMREVSITTRESFSRAFGISVEDQLLVERSLVCELRLSEGSDEDAPTLDNWYSASPGLVEPWLDERI</sequence>
<protein>
    <recommendedName>
        <fullName evidence="4">RNA-directed RNA polymerase</fullName>
        <ecNumber evidence="4">2.7.7.48</ecNumber>
    </recommendedName>
</protein>
<name>A0A6B9Q469_9VIRU</name>
<proteinExistence type="predicted"/>
<evidence type="ECO:0000313" key="6">
    <source>
        <dbReference type="EMBL" id="QHD64746.1"/>
    </source>
</evidence>